<protein>
    <submittedName>
        <fullName evidence="1">Uncharacterized protein</fullName>
    </submittedName>
</protein>
<name>A0AAN8S4K2_POLSC</name>
<accession>A0AAN8S4K2</accession>
<organism evidence="1 2">
    <name type="scientific">Polyplax serrata</name>
    <name type="common">Common mouse louse</name>
    <dbReference type="NCBI Taxonomy" id="468196"/>
    <lineage>
        <taxon>Eukaryota</taxon>
        <taxon>Metazoa</taxon>
        <taxon>Ecdysozoa</taxon>
        <taxon>Arthropoda</taxon>
        <taxon>Hexapoda</taxon>
        <taxon>Insecta</taxon>
        <taxon>Pterygota</taxon>
        <taxon>Neoptera</taxon>
        <taxon>Paraneoptera</taxon>
        <taxon>Psocodea</taxon>
        <taxon>Troctomorpha</taxon>
        <taxon>Phthiraptera</taxon>
        <taxon>Anoplura</taxon>
        <taxon>Polyplacidae</taxon>
        <taxon>Polyplax</taxon>
    </lineage>
</organism>
<evidence type="ECO:0000313" key="1">
    <source>
        <dbReference type="EMBL" id="KAK6623660.1"/>
    </source>
</evidence>
<reference evidence="1 2" key="1">
    <citation type="submission" date="2023-10" db="EMBL/GenBank/DDBJ databases">
        <title>Genomes of two closely related lineages of the louse Polyplax serrata with different host specificities.</title>
        <authorList>
            <person name="Martinu J."/>
            <person name="Tarabai H."/>
            <person name="Stefka J."/>
            <person name="Hypsa V."/>
        </authorList>
    </citation>
    <scope>NUCLEOTIDE SEQUENCE [LARGE SCALE GENOMIC DNA]</scope>
    <source>
        <strain evidence="1">HR10_N</strain>
    </source>
</reference>
<sequence>MDFSDLKTLQVCKISMQASEEMQIQLQAMKEYFDELVSTWKPNEHVAFVPHPSTKHYSDFTDHDEDLNQLLRARHLHNIALLETVVKSIAKCASKSEKIVKRKCGDLCNKRLGTQLTLPVQSRS</sequence>
<dbReference type="AlphaFoldDB" id="A0AAN8S4K2"/>
<dbReference type="Proteomes" id="UP001372834">
    <property type="component" value="Unassembled WGS sequence"/>
</dbReference>
<evidence type="ECO:0000313" key="2">
    <source>
        <dbReference type="Proteomes" id="UP001372834"/>
    </source>
</evidence>
<comment type="caution">
    <text evidence="1">The sequence shown here is derived from an EMBL/GenBank/DDBJ whole genome shotgun (WGS) entry which is preliminary data.</text>
</comment>
<gene>
    <name evidence="1" type="ORF">RUM43_009512</name>
</gene>
<proteinExistence type="predicted"/>
<dbReference type="EMBL" id="JAWJWE010000038">
    <property type="protein sequence ID" value="KAK6623660.1"/>
    <property type="molecule type" value="Genomic_DNA"/>
</dbReference>